<evidence type="ECO:0000313" key="6">
    <source>
        <dbReference type="Proteomes" id="UP000095038"/>
    </source>
</evidence>
<dbReference type="STRING" id="1344418.A0A1D2VAC3"/>
<comment type="function">
    <text evidence="3">Involved in nuclear export, actin cytoskeleton organization and vesicular transport.</text>
</comment>
<dbReference type="GO" id="GO:0030674">
    <property type="term" value="F:protein-macromolecule adaptor activity"/>
    <property type="evidence" value="ECO:0007669"/>
    <property type="project" value="EnsemblFungi"/>
</dbReference>
<dbReference type="AlphaFoldDB" id="A0A1D2VAC3"/>
<evidence type="ECO:0000313" key="5">
    <source>
        <dbReference type="EMBL" id="ODV58407.1"/>
    </source>
</evidence>
<comment type="similarity">
    <text evidence="1 3">Belongs to the BCP1 family.</text>
</comment>
<dbReference type="PANTHER" id="PTHR13261:SF0">
    <property type="entry name" value="BRCA2 AND CDKN1A-INTERACTING PROTEIN"/>
    <property type="match status" value="1"/>
</dbReference>
<dbReference type="FunCoup" id="A0A1D2VAC3">
    <property type="interactions" value="1011"/>
</dbReference>
<sequence>MPKRSRNKRKEEEQISEDSSSGIDLDSSDELSADDDQDVERNANGEEIVNVDFDFFNLNPKIDFHAVRTFLKQLFGDDYKYFDLSSLSDIILDPSNSNIGTTIKTDGADSDPFAILTLINLKNYTSKPSLKTVVEYIINKLQNSIKSPEFLILFQKILQINDSKTIALVINERLINLPVEVMTPAFKFLLKETNTNDSDLKYFIILSKVYKMVDSAISDDSDSDSDIEMDSSVTSKPKSKSKSKHKKTKKNSANQQEFEYFHYEDIILEKYALKKGIYSYDTVLQEVDSRRVFTNYGVEPHLSLILIDKENLEKSVAEMEKTFPLF</sequence>
<dbReference type="PANTHER" id="PTHR13261">
    <property type="entry name" value="BRCA2 AND CDKN1A INTERACTING PROTEIN"/>
    <property type="match status" value="1"/>
</dbReference>
<dbReference type="RefSeq" id="XP_020044714.1">
    <property type="nucleotide sequence ID" value="XM_020194047.1"/>
</dbReference>
<dbReference type="Proteomes" id="UP000095038">
    <property type="component" value="Unassembled WGS sequence"/>
</dbReference>
<feature type="compositionally biased region" description="Acidic residues" evidence="4">
    <location>
        <begin position="217"/>
        <end position="229"/>
    </location>
</feature>
<dbReference type="PIRSF" id="PIRSF028983">
    <property type="entry name" value="BCP1"/>
    <property type="match status" value="1"/>
</dbReference>
<dbReference type="GeneID" id="30967683"/>
<dbReference type="GO" id="GO:0044183">
    <property type="term" value="F:protein folding chaperone"/>
    <property type="evidence" value="ECO:0007669"/>
    <property type="project" value="EnsemblFungi"/>
</dbReference>
<evidence type="ECO:0000256" key="2">
    <source>
        <dbReference type="ARBA" id="ARBA00014649"/>
    </source>
</evidence>
<accession>A0A1D2VAC3</accession>
<comment type="subcellular location">
    <subcellularLocation>
        <location evidence="3">Nucleus</location>
    </subcellularLocation>
</comment>
<dbReference type="InParanoid" id="A0A1D2VAC3"/>
<protein>
    <recommendedName>
        <fullName evidence="2 3">Protein BCP1</fullName>
    </recommendedName>
</protein>
<dbReference type="GO" id="GO:0006611">
    <property type="term" value="P:protein export from nucleus"/>
    <property type="evidence" value="ECO:0007669"/>
    <property type="project" value="EnsemblFungi"/>
</dbReference>
<gene>
    <name evidence="5" type="ORF">ASCRUDRAFT_77888</name>
</gene>
<keyword evidence="6" id="KW-1185">Reference proteome</keyword>
<feature type="compositionally biased region" description="Acidic residues" evidence="4">
    <location>
        <begin position="26"/>
        <end position="35"/>
    </location>
</feature>
<keyword evidence="3" id="KW-0653">Protein transport</keyword>
<feature type="region of interest" description="Disordered" evidence="4">
    <location>
        <begin position="1"/>
        <end position="35"/>
    </location>
</feature>
<evidence type="ECO:0000256" key="1">
    <source>
        <dbReference type="ARBA" id="ARBA00006781"/>
    </source>
</evidence>
<evidence type="ECO:0000256" key="3">
    <source>
        <dbReference type="PIRNR" id="PIRNR028983"/>
    </source>
</evidence>
<keyword evidence="3" id="KW-0539">Nucleus</keyword>
<dbReference type="OrthoDB" id="27543at2759"/>
<dbReference type="Pfam" id="PF13862">
    <property type="entry name" value="BCCIP"/>
    <property type="match status" value="1"/>
</dbReference>
<reference evidence="6" key="1">
    <citation type="submission" date="2016-05" db="EMBL/GenBank/DDBJ databases">
        <title>Comparative genomics of biotechnologically important yeasts.</title>
        <authorList>
            <consortium name="DOE Joint Genome Institute"/>
            <person name="Riley R."/>
            <person name="Haridas S."/>
            <person name="Wolfe K.H."/>
            <person name="Lopes M.R."/>
            <person name="Hittinger C.T."/>
            <person name="Goker M."/>
            <person name="Salamov A."/>
            <person name="Wisecaver J."/>
            <person name="Long T.M."/>
            <person name="Aerts A.L."/>
            <person name="Barry K."/>
            <person name="Choi C."/>
            <person name="Clum A."/>
            <person name="Coughlan A.Y."/>
            <person name="Deshpande S."/>
            <person name="Douglass A.P."/>
            <person name="Hanson S.J."/>
            <person name="Klenk H.-P."/>
            <person name="Labutti K."/>
            <person name="Lapidus A."/>
            <person name="Lindquist E."/>
            <person name="Lipzen A."/>
            <person name="Meier-Kolthoff J.P."/>
            <person name="Ohm R.A."/>
            <person name="Otillar R.P."/>
            <person name="Pangilinan J."/>
            <person name="Peng Y."/>
            <person name="Rokas A."/>
            <person name="Rosa C.A."/>
            <person name="Scheuner C."/>
            <person name="Sibirny A.A."/>
            <person name="Slot J.C."/>
            <person name="Stielow J.B."/>
            <person name="Sun H."/>
            <person name="Kurtzman C.P."/>
            <person name="Blackwell M."/>
            <person name="Grigoriev I.V."/>
            <person name="Jeffries T.W."/>
        </authorList>
    </citation>
    <scope>NUCLEOTIDE SEQUENCE [LARGE SCALE GENOMIC DNA]</scope>
    <source>
        <strain evidence="6">DSM 1968</strain>
    </source>
</reference>
<feature type="compositionally biased region" description="Basic residues" evidence="4">
    <location>
        <begin position="237"/>
        <end position="250"/>
    </location>
</feature>
<dbReference type="GO" id="GO:0000055">
    <property type="term" value="P:ribosomal large subunit export from nucleus"/>
    <property type="evidence" value="ECO:0007669"/>
    <property type="project" value="EnsemblFungi"/>
</dbReference>
<evidence type="ECO:0000256" key="4">
    <source>
        <dbReference type="SAM" id="MobiDB-lite"/>
    </source>
</evidence>
<dbReference type="InterPro" id="IPR025602">
    <property type="entry name" value="BCP1_family"/>
</dbReference>
<dbReference type="GO" id="GO:0005634">
    <property type="term" value="C:nucleus"/>
    <property type="evidence" value="ECO:0007669"/>
    <property type="project" value="UniProtKB-SubCell"/>
</dbReference>
<feature type="region of interest" description="Disordered" evidence="4">
    <location>
        <begin position="217"/>
        <end position="251"/>
    </location>
</feature>
<dbReference type="EMBL" id="KV454492">
    <property type="protein sequence ID" value="ODV58407.1"/>
    <property type="molecule type" value="Genomic_DNA"/>
</dbReference>
<name>A0A1D2VAC3_9ASCO</name>
<proteinExistence type="inferred from homology"/>
<organism evidence="5 6">
    <name type="scientific">Ascoidea rubescens DSM 1968</name>
    <dbReference type="NCBI Taxonomy" id="1344418"/>
    <lineage>
        <taxon>Eukaryota</taxon>
        <taxon>Fungi</taxon>
        <taxon>Dikarya</taxon>
        <taxon>Ascomycota</taxon>
        <taxon>Saccharomycotina</taxon>
        <taxon>Saccharomycetes</taxon>
        <taxon>Ascoideaceae</taxon>
        <taxon>Ascoidea</taxon>
    </lineage>
</organism>
<keyword evidence="3" id="KW-0813">Transport</keyword>